<feature type="transmembrane region" description="Helical" evidence="1">
    <location>
        <begin position="7"/>
        <end position="30"/>
    </location>
</feature>
<proteinExistence type="predicted"/>
<protein>
    <submittedName>
        <fullName evidence="2">Uncharacterized protein DUF4345</fullName>
    </submittedName>
</protein>
<gene>
    <name evidence="2" type="ORF">CLV40_13064</name>
</gene>
<evidence type="ECO:0000256" key="1">
    <source>
        <dbReference type="SAM" id="Phobius"/>
    </source>
</evidence>
<dbReference type="InterPro" id="IPR025597">
    <property type="entry name" value="DUF4345"/>
</dbReference>
<keyword evidence="3" id="KW-1185">Reference proteome</keyword>
<keyword evidence="1" id="KW-0812">Transmembrane</keyword>
<reference evidence="2 3" key="1">
    <citation type="submission" date="2018-02" db="EMBL/GenBank/DDBJ databases">
        <title>Genomic Encyclopedia of Archaeal and Bacterial Type Strains, Phase II (KMG-II): from individual species to whole genera.</title>
        <authorList>
            <person name="Goeker M."/>
        </authorList>
    </citation>
    <scope>NUCLEOTIDE SEQUENCE [LARGE SCALE GENOMIC DNA]</scope>
    <source>
        <strain evidence="2 3">YU 961-1</strain>
    </source>
</reference>
<keyword evidence="1" id="KW-1133">Transmembrane helix</keyword>
<dbReference type="RefSeq" id="WP_374065812.1">
    <property type="nucleotide sequence ID" value="NZ_CP154825.1"/>
</dbReference>
<evidence type="ECO:0000313" key="3">
    <source>
        <dbReference type="Proteomes" id="UP000239203"/>
    </source>
</evidence>
<comment type="caution">
    <text evidence="2">The sequence shown here is derived from an EMBL/GenBank/DDBJ whole genome shotgun (WGS) entry which is preliminary data.</text>
</comment>
<feature type="transmembrane region" description="Helical" evidence="1">
    <location>
        <begin position="101"/>
        <end position="123"/>
    </location>
</feature>
<keyword evidence="1" id="KW-0472">Membrane</keyword>
<accession>A0A2S6GDG9</accession>
<name>A0A2S6GDG9_9PSEU</name>
<dbReference type="Pfam" id="PF14248">
    <property type="entry name" value="DUF4345"/>
    <property type="match status" value="1"/>
</dbReference>
<dbReference type="Proteomes" id="UP000239203">
    <property type="component" value="Unassembled WGS sequence"/>
</dbReference>
<feature type="transmembrane region" description="Helical" evidence="1">
    <location>
        <begin position="74"/>
        <end position="95"/>
    </location>
</feature>
<feature type="transmembrane region" description="Helical" evidence="1">
    <location>
        <begin position="50"/>
        <end position="67"/>
    </location>
</feature>
<dbReference type="AlphaFoldDB" id="A0A2S6GDG9"/>
<dbReference type="EMBL" id="PTIX01000030">
    <property type="protein sequence ID" value="PPK63272.1"/>
    <property type="molecule type" value="Genomic_DNA"/>
</dbReference>
<evidence type="ECO:0000313" key="2">
    <source>
        <dbReference type="EMBL" id="PPK63272.1"/>
    </source>
</evidence>
<sequence length="131" mass="13276">MIRVRRVILFLAGVVGVAVGSAVLFVPAVVHESSETGLVETPGVLSEIRAPGAALVVLSAFILSGAFRPHLARAAALLGAALYLSYGLARAFSIVVDGAPASGVLVAMAAELLLGAACAYVVIRVREPVVA</sequence>
<organism evidence="2 3">
    <name type="scientific">Actinokineospora auranticolor</name>
    <dbReference type="NCBI Taxonomy" id="155976"/>
    <lineage>
        <taxon>Bacteria</taxon>
        <taxon>Bacillati</taxon>
        <taxon>Actinomycetota</taxon>
        <taxon>Actinomycetes</taxon>
        <taxon>Pseudonocardiales</taxon>
        <taxon>Pseudonocardiaceae</taxon>
        <taxon>Actinokineospora</taxon>
    </lineage>
</organism>